<accession>A0A9Q0JRK7</accession>
<feature type="transmembrane region" description="Helical" evidence="2">
    <location>
        <begin position="130"/>
        <end position="153"/>
    </location>
</feature>
<evidence type="ECO:0000313" key="4">
    <source>
        <dbReference type="EMBL" id="KAJ4950254.1"/>
    </source>
</evidence>
<comment type="caution">
    <text evidence="4">The sequence shown here is derived from an EMBL/GenBank/DDBJ whole genome shotgun (WGS) entry which is preliminary data.</text>
</comment>
<feature type="region of interest" description="Disordered" evidence="1">
    <location>
        <begin position="275"/>
        <end position="296"/>
    </location>
</feature>
<evidence type="ECO:0000256" key="2">
    <source>
        <dbReference type="SAM" id="Phobius"/>
    </source>
</evidence>
<dbReference type="Proteomes" id="UP001141806">
    <property type="component" value="Unassembled WGS sequence"/>
</dbReference>
<feature type="transmembrane region" description="Helical" evidence="2">
    <location>
        <begin position="44"/>
        <end position="63"/>
    </location>
</feature>
<sequence length="336" mass="36810">MAALCLFNGMTTATIPTPVAQLIIPATYAKRAAAIIFLLEKMRAVVVSANGFKGIFFLLLNLLTGSKFSGMLTTGHAIGFRERSSSNDELLLEEDPESELDVEEGGISGRILYKASFEELAGSHLQYDTVLWVLISLLLVLAWGVGIIMLLYLPARRYVFRKDIFSRKLYVTPNEIVYKVTRPSFLPFWGITKIERHIPLSLVIDIIIEQGCLQSVYGIHTFRVESIAHGKAAPVDELQVQGVSNPGLLRKVIVTEASKMILGFNTSWKPAAYTGEGEGGSMTEGPAVGRSPAKSRKELRGVVPGDVLLNKLEEVKQSVQRLESLMEKSPSTPGSS</sequence>
<dbReference type="InterPro" id="IPR056059">
    <property type="entry name" value="DUF7642"/>
</dbReference>
<dbReference type="PANTHER" id="PTHR35410:SF2">
    <property type="entry name" value="OS02G0640200 PROTEIN"/>
    <property type="match status" value="1"/>
</dbReference>
<reference evidence="4" key="1">
    <citation type="journal article" date="2023" name="Plant J.">
        <title>The genome of the king protea, Protea cynaroides.</title>
        <authorList>
            <person name="Chang J."/>
            <person name="Duong T.A."/>
            <person name="Schoeman C."/>
            <person name="Ma X."/>
            <person name="Roodt D."/>
            <person name="Barker N."/>
            <person name="Li Z."/>
            <person name="Van de Peer Y."/>
            <person name="Mizrachi E."/>
        </authorList>
    </citation>
    <scope>NUCLEOTIDE SEQUENCE</scope>
    <source>
        <tissue evidence="4">Young leaves</tissue>
    </source>
</reference>
<evidence type="ECO:0000256" key="1">
    <source>
        <dbReference type="SAM" id="MobiDB-lite"/>
    </source>
</evidence>
<evidence type="ECO:0000313" key="5">
    <source>
        <dbReference type="Proteomes" id="UP001141806"/>
    </source>
</evidence>
<dbReference type="OrthoDB" id="785244at2759"/>
<organism evidence="4 5">
    <name type="scientific">Protea cynaroides</name>
    <dbReference type="NCBI Taxonomy" id="273540"/>
    <lineage>
        <taxon>Eukaryota</taxon>
        <taxon>Viridiplantae</taxon>
        <taxon>Streptophyta</taxon>
        <taxon>Embryophyta</taxon>
        <taxon>Tracheophyta</taxon>
        <taxon>Spermatophyta</taxon>
        <taxon>Magnoliopsida</taxon>
        <taxon>Proteales</taxon>
        <taxon>Proteaceae</taxon>
        <taxon>Protea</taxon>
    </lineage>
</organism>
<keyword evidence="2" id="KW-0812">Transmembrane</keyword>
<keyword evidence="2" id="KW-1133">Transmembrane helix</keyword>
<evidence type="ECO:0000259" key="3">
    <source>
        <dbReference type="Pfam" id="PF24649"/>
    </source>
</evidence>
<protein>
    <recommendedName>
        <fullName evidence="3">DUF7642 domain-containing protein</fullName>
    </recommendedName>
</protein>
<proteinExistence type="predicted"/>
<keyword evidence="5" id="KW-1185">Reference proteome</keyword>
<gene>
    <name evidence="4" type="ORF">NE237_027086</name>
</gene>
<feature type="domain" description="DUF7642" evidence="3">
    <location>
        <begin position="162"/>
        <end position="261"/>
    </location>
</feature>
<dbReference type="PANTHER" id="PTHR35410">
    <property type="entry name" value="EXPRESSED PROTEIN"/>
    <property type="match status" value="1"/>
</dbReference>
<dbReference type="AlphaFoldDB" id="A0A9Q0JRK7"/>
<dbReference type="Pfam" id="PF24649">
    <property type="entry name" value="DUF7642"/>
    <property type="match status" value="1"/>
</dbReference>
<name>A0A9Q0JRK7_9MAGN</name>
<dbReference type="EMBL" id="JAMYWD010000012">
    <property type="protein sequence ID" value="KAJ4950254.1"/>
    <property type="molecule type" value="Genomic_DNA"/>
</dbReference>
<keyword evidence="2" id="KW-0472">Membrane</keyword>